<dbReference type="FunFam" id="3.40.50.10140:FF:000007">
    <property type="entry name" value="Disease resistance protein (TIR-NBS-LRR class)"/>
    <property type="match status" value="1"/>
</dbReference>
<keyword evidence="3" id="KW-0677">Repeat</keyword>
<dbReference type="Pfam" id="PF01582">
    <property type="entry name" value="TIR"/>
    <property type="match status" value="3"/>
</dbReference>
<keyword evidence="8" id="KW-0472">Membrane</keyword>
<dbReference type="PANTHER" id="PTHR11017">
    <property type="entry name" value="LEUCINE-RICH REPEAT-CONTAINING PROTEIN"/>
    <property type="match status" value="1"/>
</dbReference>
<dbReference type="Gene3D" id="3.40.50.300">
    <property type="entry name" value="P-loop containing nucleotide triphosphate hydrolases"/>
    <property type="match status" value="2"/>
</dbReference>
<dbReference type="PROSITE" id="PS50104">
    <property type="entry name" value="TIR"/>
    <property type="match status" value="3"/>
</dbReference>
<dbReference type="GO" id="GO:0043531">
    <property type="term" value="F:ADP binding"/>
    <property type="evidence" value="ECO:0007669"/>
    <property type="project" value="InterPro"/>
</dbReference>
<dbReference type="InterPro" id="IPR045344">
    <property type="entry name" value="C-JID"/>
</dbReference>
<reference evidence="10" key="1">
    <citation type="journal article" date="2019" name="Database">
        <title>The radish genome database (RadishGD): an integrated information resource for radish genomics.</title>
        <authorList>
            <person name="Yu H.J."/>
            <person name="Baek S."/>
            <person name="Lee Y.J."/>
            <person name="Cho A."/>
            <person name="Mun J.H."/>
        </authorList>
    </citation>
    <scope>NUCLEOTIDE SEQUENCE [LARGE SCALE GENOMIC DNA]</scope>
    <source>
        <strain evidence="10">cv. WK10039</strain>
    </source>
</reference>
<comment type="catalytic activity">
    <reaction evidence="6">
        <text>NAD(+) + H2O = ADP-D-ribose + nicotinamide + H(+)</text>
        <dbReference type="Rhea" id="RHEA:16301"/>
        <dbReference type="ChEBI" id="CHEBI:15377"/>
        <dbReference type="ChEBI" id="CHEBI:15378"/>
        <dbReference type="ChEBI" id="CHEBI:17154"/>
        <dbReference type="ChEBI" id="CHEBI:57540"/>
        <dbReference type="ChEBI" id="CHEBI:57967"/>
        <dbReference type="EC" id="3.2.2.6"/>
    </reaction>
    <physiologicalReaction direction="left-to-right" evidence="6">
        <dbReference type="Rhea" id="RHEA:16302"/>
    </physiologicalReaction>
</comment>
<feature type="region of interest" description="Disordered" evidence="7">
    <location>
        <begin position="1375"/>
        <end position="1398"/>
    </location>
</feature>
<organism evidence="10 11">
    <name type="scientific">Raphanus sativus</name>
    <name type="common">Radish</name>
    <name type="synonym">Raphanus raphanistrum var. sativus</name>
    <dbReference type="NCBI Taxonomy" id="3726"/>
    <lineage>
        <taxon>Eukaryota</taxon>
        <taxon>Viridiplantae</taxon>
        <taxon>Streptophyta</taxon>
        <taxon>Embryophyta</taxon>
        <taxon>Tracheophyta</taxon>
        <taxon>Spermatophyta</taxon>
        <taxon>Magnoliopsida</taxon>
        <taxon>eudicotyledons</taxon>
        <taxon>Gunneridae</taxon>
        <taxon>Pentapetalae</taxon>
        <taxon>rosids</taxon>
        <taxon>malvids</taxon>
        <taxon>Brassicales</taxon>
        <taxon>Brassicaceae</taxon>
        <taxon>Brassiceae</taxon>
        <taxon>Raphanus</taxon>
    </lineage>
</organism>
<evidence type="ECO:0000313" key="10">
    <source>
        <dbReference type="Proteomes" id="UP000504610"/>
    </source>
</evidence>
<feature type="domain" description="TIR" evidence="9">
    <location>
        <begin position="2449"/>
        <end position="2614"/>
    </location>
</feature>
<feature type="compositionally biased region" description="Basic and acidic residues" evidence="7">
    <location>
        <begin position="1375"/>
        <end position="1390"/>
    </location>
</feature>
<name>A0A6J0NFY6_RAPSA</name>
<gene>
    <name evidence="11" type="primary">LOC108854054</name>
</gene>
<evidence type="ECO:0000256" key="5">
    <source>
        <dbReference type="ARBA" id="ARBA00023027"/>
    </source>
</evidence>
<dbReference type="InterPro" id="IPR011713">
    <property type="entry name" value="Leu-rich_rpt_3"/>
</dbReference>
<dbReference type="Pfam" id="PF00931">
    <property type="entry name" value="NB-ARC"/>
    <property type="match status" value="2"/>
</dbReference>
<dbReference type="PANTHER" id="PTHR11017:SF589">
    <property type="entry name" value="ADP-RIBOSYL CYCLASE_CYCLIC ADP-RIBOSE HYDROLASE-RELATED"/>
    <property type="match status" value="1"/>
</dbReference>
<dbReference type="InterPro" id="IPR000157">
    <property type="entry name" value="TIR_dom"/>
</dbReference>
<dbReference type="InterPro" id="IPR027417">
    <property type="entry name" value="P-loop_NTPase"/>
</dbReference>
<evidence type="ECO:0000256" key="6">
    <source>
        <dbReference type="ARBA" id="ARBA00047304"/>
    </source>
</evidence>
<dbReference type="Pfam" id="PF07725">
    <property type="entry name" value="LRR_3"/>
    <property type="match status" value="2"/>
</dbReference>
<dbReference type="InterPro" id="IPR044974">
    <property type="entry name" value="Disease_R_plants"/>
</dbReference>
<dbReference type="SMART" id="SM00255">
    <property type="entry name" value="TIR"/>
    <property type="match status" value="3"/>
</dbReference>
<dbReference type="Proteomes" id="UP000504610">
    <property type="component" value="Chromosome 4"/>
</dbReference>
<evidence type="ECO:0000256" key="4">
    <source>
        <dbReference type="ARBA" id="ARBA00022801"/>
    </source>
</evidence>
<dbReference type="Gene3D" id="3.80.10.10">
    <property type="entry name" value="Ribonuclease Inhibitor"/>
    <property type="match status" value="6"/>
</dbReference>
<proteinExistence type="predicted"/>
<dbReference type="EC" id="3.2.2.6" evidence="1"/>
<evidence type="ECO:0000313" key="11">
    <source>
        <dbReference type="RefSeq" id="XP_018483051.1"/>
    </source>
</evidence>
<dbReference type="OrthoDB" id="1084668at2759"/>
<dbReference type="KEGG" id="rsz:108854054"/>
<dbReference type="InterPro" id="IPR042197">
    <property type="entry name" value="Apaf_helical"/>
</dbReference>
<feature type="domain" description="TIR" evidence="9">
    <location>
        <begin position="11"/>
        <end position="170"/>
    </location>
</feature>
<dbReference type="GO" id="GO:0006952">
    <property type="term" value="P:defense response"/>
    <property type="evidence" value="ECO:0007669"/>
    <property type="project" value="InterPro"/>
</dbReference>
<feature type="transmembrane region" description="Helical" evidence="8">
    <location>
        <begin position="2635"/>
        <end position="2655"/>
    </location>
</feature>
<accession>A0A6J0NFY6</accession>
<dbReference type="InterPro" id="IPR002182">
    <property type="entry name" value="NB-ARC"/>
</dbReference>
<evidence type="ECO:0000256" key="7">
    <source>
        <dbReference type="SAM" id="MobiDB-lite"/>
    </source>
</evidence>
<evidence type="ECO:0000256" key="1">
    <source>
        <dbReference type="ARBA" id="ARBA00011982"/>
    </source>
</evidence>
<dbReference type="GO" id="GO:0007165">
    <property type="term" value="P:signal transduction"/>
    <property type="evidence" value="ECO:0007669"/>
    <property type="project" value="InterPro"/>
</dbReference>
<sequence>MGKPTKFKSPPLHRVFINSHGGDLLRDGFVHEIGKALRSIKVNAYADEPTGEEVVFKRIEKSRIAIVVFSSRYTESRWCLEELVKIKEGMEQGKLEVIPIFYKLDTCAELEGGSGLNLLNPTMRGFDPGKVKIWNEALDSVSCMMGYHLYNNSDESKFISRIVKDVRRILIQVPKAEQLNDSHDSLSEQKKDESVLGEAESVKDDIFLCEANEKVEAVNDEEVSTSSTLLTSYKYKMFINFRGIDLHDGFVGHIVEALERVGFNVYVDEDELQPGDLSEPLFKRIEESRIAIVIFSSRYTESTWCLDKLVKIKERMDAGKLLIIPIFYKLKQLQVTQLEGSFGIRIWNFWRSRREYRVIKWKEALECVGGLKGLVIEEDRLESELITSIVKDIEKKIEISLQERKNQSSFSFTGREENTELPTGKGKKLETYLNHRLFGIELRMEQLEQKLEFDRDETRIIGVVGMPGIGKTTLAMRLYEEWNSKFVHCMPLLGICKKSKDHELVWLRKTLLEVLLEGKFPEKQKEITHESVKDILLQTKVFIVLTDVSDRKQLDFLLGNLDWVKKGSKIVITTGDRSLLKEFVDDIYVVPLLNDEEAFQLFTYHAFDDQTYSPSQGFMILSRKFVDYAQGHPQALISLGTELRGKDEDYWKQRLTTVTGRDNATIQDVWKFSTDQLNERQKDVFLDIVHFFKSEDEYFVRSLLDSGDPDATDAVSEVRDLADKFLITVSDGKVEMNDLLYRFGKGLGSPWLHRMWSYKDTYTETGTNSMRGIFLDMSGETKSFPLERMTFTNMQNLRYLKIYNSYCSRQCKAKCKLHLPDGLSLPLEEIRYFHFINFPLEQLPPDFRPENLIDLRLPYSKIQRIWEGVKDTPRLKWVDLCHSNQLFDLSALSKAENLQRLNLEGCTALEELPVEIQNMKSLVFLNLRGCIRLWSLPNINLISLKTLILSGCSNLKDFQLISESLEFLHLDGTSITGLPLAIQSLQRLVVLNLKNCEMLEGLPNCLGELKALEELILSGCSRLKNVSDVRESMKHLQSLLIDRIGAKEMPNITISKGQASADKFIHGPSGWLQGVNGVFSLRRLSLSGNDFVSLQTDIWKLYHLNWLDVKNCKKLRSIPMLPPRLQYFDAHGCDSLERVSHPLAIPVLTHQNHATFNFSNCNKLDQDAKDSIISYTSWKFQLVLDALSRYSENSVLEALIGTCFPGWEVPSWFSHQASGPVLESKLPLHWSDNKFTGIALCAVVLFPDYHEQRDLLLVKCNCVFNNKDRSPVGFGCTVGNWSKARNTSLKYESSHIFIGYTTILNSDKHGGEDSEEGCSLTKASLEFQVTDSTKVVGSFKILSCGFRLIYASDEMENTCWDPVTAVIPERIEHDQDEAKSHENFRSHDEIQSESSYDPTVEANENFVSETKSDAEPELWKSLESKIVDISNVENDTTSSRDQKCYFGVELRLKQMEKVLYSRPGETFIVGVVGMPGIGKTTLATMLFDKRGSKFPRHLFLTVSKECRPEQLRTMFLKKLLEHLHLNISDETTHESVKAELLETKVFAVLDDVSDKKQLQILLGNLSWIKKGSKIVITTCKKSLLEGFVHDTYFVPPLKNREAFQLFTYHAFDKQICPSEIFISLSRMFVDHSTGNPLALESLASVLCGKDDAYWQHELQKVRRSFDMKMGDVWEYSINQLTEGQNNMFLDIAYFFKSEEEYFVRGLLDSGNPEAMSEVRDLADKLLITISGGRVEMHDQLYGLSKDRGYPGERKLWNYKDIDGYLEKNKQSGTDVVRGIFLDMSEATKNIPLERMTFVNMCNLRYLKIYDSSCPRQCKSDCKLCFPDGLSFPLEEIRYLHWVKFPLEELPPDFKPEYLVDLRLPYSKIERIWEGVKDTPRLKWVDLRHSSKLRNLSALSKAENLQRLNLEGCTVLHELPAEIQNMKSLVFLNLRGCIRLWSLPNINLISLKTLILSGCSNLKDFQLISESLEFLHLDGTSITGLPLAIQSLQRLVVLNLKNCEMLEGLPNCLGELKALEELILSGCSRLKNVSDVRESMKHLQSLLIDRIGAKEMPNITISKGQASADKFIHGPSGWLQGVNGVFSLRRLSLSGNDFVSLQTDIWKLYNLNWLDVKDCKKLRSIPMLPPRLEYFDAHGCDSLERVSHPLALPVRLEQIHAKLNFSNCSKLDQDAKDSIVSYTRWRSELVLDALSRYNNGDSALGNFTGTCFPGWEVPARFSHKASGPVLEGKLSPHWRDNNFTGIALCAVVLFPDYHEQRARLVVKCNCEFNNEDGSYIRFSCTIGSWSDPGKTAGKIVPSHVFIGYASMLDNKKLGDEESEKGCSPTKTHFKFQVTDGTEVLHGYEVLKCGFSLVYASDELRVQSSIHGANHYGAYSKNVTISNVRREKETMNRRLDGGHDIVELPNKMISHGIASTPKRPNNKSPVTILKQIGRETQVRALSVRFTGKPRVYISCHGGDLCITFVKHLVNNLTNAGVKVFIDNDERMWIKMNQLYNRIEDSRIAVVIFSKRYLASGLCLNELAKMDELAKEGKLLVIPVFYQVISSDMKNLKGECGRCFREMRKRHEDEPNNVRKWETSLMSMAETIGVHSEIHGIDAALVKATVKAVHREITKIAGGKFKSLGRGFMLRARVFIFALFAALLFSLFVSPLIFTDATFAAF</sequence>
<dbReference type="FunFam" id="3.80.10.10:FF:000386">
    <property type="entry name" value="Disease resistance protein RPS4"/>
    <property type="match status" value="2"/>
</dbReference>
<dbReference type="Gene3D" id="3.40.50.10140">
    <property type="entry name" value="Toll/interleukin-1 receptor homology (TIR) domain"/>
    <property type="match status" value="3"/>
</dbReference>
<keyword evidence="5" id="KW-0520">NAD</keyword>
<feature type="domain" description="TIR" evidence="9">
    <location>
        <begin position="233"/>
        <end position="397"/>
    </location>
</feature>
<dbReference type="PRINTS" id="PR00364">
    <property type="entry name" value="DISEASERSIST"/>
</dbReference>
<keyword evidence="4" id="KW-0378">Hydrolase</keyword>
<dbReference type="SUPFAM" id="SSF52058">
    <property type="entry name" value="L domain-like"/>
    <property type="match status" value="2"/>
</dbReference>
<dbReference type="InterPro" id="IPR032675">
    <property type="entry name" value="LRR_dom_sf"/>
</dbReference>
<evidence type="ECO:0000256" key="3">
    <source>
        <dbReference type="ARBA" id="ARBA00022737"/>
    </source>
</evidence>
<evidence type="ECO:0000256" key="8">
    <source>
        <dbReference type="SAM" id="Phobius"/>
    </source>
</evidence>
<dbReference type="Pfam" id="PF20160">
    <property type="entry name" value="C-JID"/>
    <property type="match status" value="2"/>
</dbReference>
<dbReference type="Gene3D" id="1.10.8.430">
    <property type="entry name" value="Helical domain of apoptotic protease-activating factors"/>
    <property type="match status" value="2"/>
</dbReference>
<evidence type="ECO:0000259" key="9">
    <source>
        <dbReference type="PROSITE" id="PS50104"/>
    </source>
</evidence>
<keyword evidence="8" id="KW-1133">Transmembrane helix</keyword>
<dbReference type="GeneID" id="108854054"/>
<evidence type="ECO:0000256" key="2">
    <source>
        <dbReference type="ARBA" id="ARBA00022614"/>
    </source>
</evidence>
<keyword evidence="8" id="KW-0812">Transmembrane</keyword>
<keyword evidence="10" id="KW-1185">Reference proteome</keyword>
<protein>
    <recommendedName>
        <fullName evidence="1">ADP-ribosyl cyclase/cyclic ADP-ribose hydrolase</fullName>
        <ecNumber evidence="1">3.2.2.6</ecNumber>
    </recommendedName>
</protein>
<dbReference type="InterPro" id="IPR035897">
    <property type="entry name" value="Toll_tir_struct_dom_sf"/>
</dbReference>
<dbReference type="SUPFAM" id="SSF52540">
    <property type="entry name" value="P-loop containing nucleoside triphosphate hydrolases"/>
    <property type="match status" value="2"/>
</dbReference>
<dbReference type="SUPFAM" id="SSF52200">
    <property type="entry name" value="Toll/Interleukin receptor TIR domain"/>
    <property type="match status" value="3"/>
</dbReference>
<keyword evidence="2" id="KW-0433">Leucine-rich repeat</keyword>
<reference evidence="11" key="2">
    <citation type="submission" date="2025-08" db="UniProtKB">
        <authorList>
            <consortium name="RefSeq"/>
        </authorList>
    </citation>
    <scope>IDENTIFICATION</scope>
    <source>
        <tissue evidence="11">Leaf</tissue>
    </source>
</reference>
<dbReference type="RefSeq" id="XP_018483051.1">
    <property type="nucleotide sequence ID" value="XM_018627549.2"/>
</dbReference>
<dbReference type="GO" id="GO:0061809">
    <property type="term" value="F:NAD+ nucleosidase activity, cyclic ADP-ribose generating"/>
    <property type="evidence" value="ECO:0007669"/>
    <property type="project" value="UniProtKB-EC"/>
</dbReference>